<gene>
    <name evidence="1" type="ORF">MILVUS5_LOCUS32749</name>
</gene>
<evidence type="ECO:0000313" key="1">
    <source>
        <dbReference type="EMBL" id="CAJ2668347.1"/>
    </source>
</evidence>
<dbReference type="Proteomes" id="UP001177021">
    <property type="component" value="Unassembled WGS sequence"/>
</dbReference>
<name>A0ACB0LFQ5_TRIPR</name>
<sequence>MCNIICHIKLKGYHIKAGTRAIINAWAIARDPTYWDQPEEFKPERLLNNSIDIKGNDFELIPFGAGRRGCPGIVYAMAANELVLANLVHKFKWELPDDVAGLEALDMSETFGLTMHRKTPLVAVATLN</sequence>
<accession>A0ACB0LFQ5</accession>
<evidence type="ECO:0000313" key="2">
    <source>
        <dbReference type="Proteomes" id="UP001177021"/>
    </source>
</evidence>
<protein>
    <submittedName>
        <fullName evidence="1">Uncharacterized protein</fullName>
    </submittedName>
</protein>
<organism evidence="1 2">
    <name type="scientific">Trifolium pratense</name>
    <name type="common">Red clover</name>
    <dbReference type="NCBI Taxonomy" id="57577"/>
    <lineage>
        <taxon>Eukaryota</taxon>
        <taxon>Viridiplantae</taxon>
        <taxon>Streptophyta</taxon>
        <taxon>Embryophyta</taxon>
        <taxon>Tracheophyta</taxon>
        <taxon>Spermatophyta</taxon>
        <taxon>Magnoliopsida</taxon>
        <taxon>eudicotyledons</taxon>
        <taxon>Gunneridae</taxon>
        <taxon>Pentapetalae</taxon>
        <taxon>rosids</taxon>
        <taxon>fabids</taxon>
        <taxon>Fabales</taxon>
        <taxon>Fabaceae</taxon>
        <taxon>Papilionoideae</taxon>
        <taxon>50 kb inversion clade</taxon>
        <taxon>NPAAA clade</taxon>
        <taxon>Hologalegina</taxon>
        <taxon>IRL clade</taxon>
        <taxon>Trifolieae</taxon>
        <taxon>Trifolium</taxon>
    </lineage>
</organism>
<comment type="caution">
    <text evidence="1">The sequence shown here is derived from an EMBL/GenBank/DDBJ whole genome shotgun (WGS) entry which is preliminary data.</text>
</comment>
<keyword evidence="2" id="KW-1185">Reference proteome</keyword>
<proteinExistence type="predicted"/>
<reference evidence="1" key="1">
    <citation type="submission" date="2023-10" db="EMBL/GenBank/DDBJ databases">
        <authorList>
            <person name="Rodriguez Cubillos JULIANA M."/>
            <person name="De Vega J."/>
        </authorList>
    </citation>
    <scope>NUCLEOTIDE SEQUENCE</scope>
</reference>
<dbReference type="EMBL" id="CASHSV030000513">
    <property type="protein sequence ID" value="CAJ2668347.1"/>
    <property type="molecule type" value="Genomic_DNA"/>
</dbReference>